<dbReference type="AlphaFoldDB" id="A0A6N2MK90"/>
<dbReference type="SUPFAM" id="SSF54403">
    <property type="entry name" value="Cystatin/monellin"/>
    <property type="match status" value="1"/>
</dbReference>
<proteinExistence type="inferred from homology"/>
<evidence type="ECO:0000256" key="1">
    <source>
        <dbReference type="RuleBase" id="RU362130"/>
    </source>
</evidence>
<name>A0A6N2MK90_SALVM</name>
<dbReference type="InterPro" id="IPR027214">
    <property type="entry name" value="Cystatin"/>
</dbReference>
<dbReference type="PANTHER" id="PTHR11413">
    <property type="entry name" value="CYSTATIN FAMILY MEMBER"/>
    <property type="match status" value="1"/>
</dbReference>
<protein>
    <recommendedName>
        <fullName evidence="1">Cysteine proteinase inhibitor</fullName>
    </recommendedName>
</protein>
<keyword evidence="1" id="KW-0646">Protease inhibitor</keyword>
<evidence type="ECO:0000313" key="2">
    <source>
        <dbReference type="EMBL" id="VFU54624.1"/>
    </source>
</evidence>
<keyword evidence="1" id="KW-0789">Thiol protease inhibitor</keyword>
<dbReference type="PANTHER" id="PTHR11413:SF116">
    <property type="entry name" value="MULTICYSTATIN"/>
    <property type="match status" value="1"/>
</dbReference>
<dbReference type="Gene3D" id="3.10.450.10">
    <property type="match status" value="1"/>
</dbReference>
<dbReference type="InterPro" id="IPR046350">
    <property type="entry name" value="Cystatin_sf"/>
</dbReference>
<sequence>MATFGGIRQVEGAFNSAEIENLARFAVDEYHNKKQGSILELKSLAAQKNFVKYYGFASKSWPGGQEEFFLSSHPRFKSCKHVCHPREFSAGVQEGGVSSNLQVASRTIHYIFLEATDGGHNKVYYAEVYVEEAMVGF</sequence>
<accession>A0A6N2MK90</accession>
<comment type="similarity">
    <text evidence="1">Belongs to the cystatin family. Phytocystatin subfamily.</text>
</comment>
<reference evidence="2" key="1">
    <citation type="submission" date="2019-03" db="EMBL/GenBank/DDBJ databases">
        <authorList>
            <person name="Mank J."/>
            <person name="Almeida P."/>
        </authorList>
    </citation>
    <scope>NUCLEOTIDE SEQUENCE</scope>
    <source>
        <strain evidence="2">78183</strain>
    </source>
</reference>
<dbReference type="EMBL" id="CAADRP010001852">
    <property type="protein sequence ID" value="VFU54624.1"/>
    <property type="molecule type" value="Genomic_DNA"/>
</dbReference>
<organism evidence="2">
    <name type="scientific">Salix viminalis</name>
    <name type="common">Common osier</name>
    <name type="synonym">Basket willow</name>
    <dbReference type="NCBI Taxonomy" id="40686"/>
    <lineage>
        <taxon>Eukaryota</taxon>
        <taxon>Viridiplantae</taxon>
        <taxon>Streptophyta</taxon>
        <taxon>Embryophyta</taxon>
        <taxon>Tracheophyta</taxon>
        <taxon>Spermatophyta</taxon>
        <taxon>Magnoliopsida</taxon>
        <taxon>eudicotyledons</taxon>
        <taxon>Gunneridae</taxon>
        <taxon>Pentapetalae</taxon>
        <taxon>rosids</taxon>
        <taxon>fabids</taxon>
        <taxon>Malpighiales</taxon>
        <taxon>Salicaceae</taxon>
        <taxon>Saliceae</taxon>
        <taxon>Salix</taxon>
    </lineage>
</organism>
<dbReference type="GO" id="GO:0004869">
    <property type="term" value="F:cysteine-type endopeptidase inhibitor activity"/>
    <property type="evidence" value="ECO:0007669"/>
    <property type="project" value="UniProtKB-KW"/>
</dbReference>
<gene>
    <name evidence="2" type="ORF">SVIM_LOCUS383089</name>
</gene>